<evidence type="ECO:0000313" key="2">
    <source>
        <dbReference type="EMBL" id="MFB9716956.1"/>
    </source>
</evidence>
<organism evidence="2 3">
    <name type="scientific">Arthrobacter methylotrophus</name>
    <dbReference type="NCBI Taxonomy" id="121291"/>
    <lineage>
        <taxon>Bacteria</taxon>
        <taxon>Bacillati</taxon>
        <taxon>Actinomycetota</taxon>
        <taxon>Actinomycetes</taxon>
        <taxon>Micrococcales</taxon>
        <taxon>Micrococcaceae</taxon>
        <taxon>Arthrobacter</taxon>
    </lineage>
</organism>
<protein>
    <submittedName>
        <fullName evidence="2">Uncharacterized protein</fullName>
    </submittedName>
</protein>
<dbReference type="Proteomes" id="UP001589536">
    <property type="component" value="Unassembled WGS sequence"/>
</dbReference>
<keyword evidence="1" id="KW-0812">Transmembrane</keyword>
<keyword evidence="1" id="KW-1133">Transmembrane helix</keyword>
<evidence type="ECO:0000313" key="3">
    <source>
        <dbReference type="Proteomes" id="UP001589536"/>
    </source>
</evidence>
<name>A0ABV5UXK4_9MICC</name>
<feature type="transmembrane region" description="Helical" evidence="1">
    <location>
        <begin position="35"/>
        <end position="57"/>
    </location>
</feature>
<dbReference type="Gene3D" id="3.30.700.10">
    <property type="entry name" value="Glycoprotein, Type 4 Pilin"/>
    <property type="match status" value="1"/>
</dbReference>
<keyword evidence="3" id="KW-1185">Reference proteome</keyword>
<comment type="caution">
    <text evidence="2">The sequence shown here is derived from an EMBL/GenBank/DDBJ whole genome shotgun (WGS) entry which is preliminary data.</text>
</comment>
<sequence>MTQAFSRIEAAKSTASLRVSDAFKNEAGAFDLPSILVGVVVVGILTAGVLASIFGVIPFAQDKGAQQDLGSITTAEGVYKAQTNGYTNLAGLQAPAPAGSGKAGNLVSASVTGKVDVESSAVGTFSAATKSGSGKVFYITDQNTNPTQIDPTNAPAMSALSTDAQAAVNAVK</sequence>
<dbReference type="RefSeq" id="WP_345044920.1">
    <property type="nucleotide sequence ID" value="NZ_BAABED010000001.1"/>
</dbReference>
<accession>A0ABV5UXK4</accession>
<reference evidence="2 3" key="1">
    <citation type="submission" date="2024-09" db="EMBL/GenBank/DDBJ databases">
        <authorList>
            <person name="Sun Q."/>
            <person name="Mori K."/>
        </authorList>
    </citation>
    <scope>NUCLEOTIDE SEQUENCE [LARGE SCALE GENOMIC DNA]</scope>
    <source>
        <strain evidence="2 3">JCM 13519</strain>
    </source>
</reference>
<gene>
    <name evidence="2" type="ORF">ACFFPI_22940</name>
</gene>
<dbReference type="InterPro" id="IPR045584">
    <property type="entry name" value="Pilin-like"/>
</dbReference>
<proteinExistence type="predicted"/>
<keyword evidence="1" id="KW-0472">Membrane</keyword>
<evidence type="ECO:0000256" key="1">
    <source>
        <dbReference type="SAM" id="Phobius"/>
    </source>
</evidence>
<dbReference type="SUPFAM" id="SSF54523">
    <property type="entry name" value="Pili subunits"/>
    <property type="match status" value="1"/>
</dbReference>
<dbReference type="EMBL" id="JBHMBH010000072">
    <property type="protein sequence ID" value="MFB9716956.1"/>
    <property type="molecule type" value="Genomic_DNA"/>
</dbReference>